<dbReference type="InterPro" id="IPR000595">
    <property type="entry name" value="cNMP-bd_dom"/>
</dbReference>
<evidence type="ECO:0000256" key="1">
    <source>
        <dbReference type="SAM" id="Phobius"/>
    </source>
</evidence>
<dbReference type="SUPFAM" id="SSF51206">
    <property type="entry name" value="cAMP-binding domain-like"/>
    <property type="match status" value="1"/>
</dbReference>
<keyword evidence="1" id="KW-0812">Transmembrane</keyword>
<reference evidence="3 4" key="1">
    <citation type="submission" date="2019-04" db="EMBL/GenBank/DDBJ databases">
        <title>Shimia ponticola sp. nov., isolated from seawater.</title>
        <authorList>
            <person name="Kim Y.-O."/>
            <person name="Yoon J.-H."/>
        </authorList>
    </citation>
    <scope>NUCLEOTIDE SEQUENCE [LARGE SCALE GENOMIC DNA]</scope>
    <source>
        <strain evidence="3 4">MYP11</strain>
    </source>
</reference>
<dbReference type="Gene3D" id="2.60.120.10">
    <property type="entry name" value="Jelly Rolls"/>
    <property type="match status" value="1"/>
</dbReference>
<feature type="domain" description="Cyclic nucleotide-binding" evidence="2">
    <location>
        <begin position="91"/>
        <end position="170"/>
    </location>
</feature>
<comment type="caution">
    <text evidence="3">The sequence shown here is derived from an EMBL/GenBank/DDBJ whole genome shotgun (WGS) entry which is preliminary data.</text>
</comment>
<proteinExistence type="predicted"/>
<organism evidence="3 4">
    <name type="scientific">Aliishimia ponticola</name>
    <dbReference type="NCBI Taxonomy" id="2499833"/>
    <lineage>
        <taxon>Bacteria</taxon>
        <taxon>Pseudomonadati</taxon>
        <taxon>Pseudomonadota</taxon>
        <taxon>Alphaproteobacteria</taxon>
        <taxon>Rhodobacterales</taxon>
        <taxon>Paracoccaceae</taxon>
        <taxon>Aliishimia</taxon>
    </lineage>
</organism>
<feature type="transmembrane region" description="Helical" evidence="1">
    <location>
        <begin position="27"/>
        <end position="45"/>
    </location>
</feature>
<dbReference type="InterPro" id="IPR018490">
    <property type="entry name" value="cNMP-bd_dom_sf"/>
</dbReference>
<dbReference type="RefSeq" id="WP_136463855.1">
    <property type="nucleotide sequence ID" value="NZ_SRKY01000004.1"/>
</dbReference>
<protein>
    <submittedName>
        <fullName evidence="3">Cyclic nucleotide-binding domain-containing protein</fullName>
    </submittedName>
</protein>
<dbReference type="Proteomes" id="UP000306602">
    <property type="component" value="Unassembled WGS sequence"/>
</dbReference>
<dbReference type="InterPro" id="IPR014710">
    <property type="entry name" value="RmlC-like_jellyroll"/>
</dbReference>
<feature type="transmembrane region" description="Helical" evidence="1">
    <location>
        <begin position="51"/>
        <end position="74"/>
    </location>
</feature>
<gene>
    <name evidence="3" type="ORF">E4Z66_14955</name>
</gene>
<name>A0A4S4NAY2_9RHOB</name>
<dbReference type="CDD" id="cd00038">
    <property type="entry name" value="CAP_ED"/>
    <property type="match status" value="1"/>
</dbReference>
<dbReference type="PROSITE" id="PS50042">
    <property type="entry name" value="CNMP_BINDING_3"/>
    <property type="match status" value="1"/>
</dbReference>
<feature type="transmembrane region" description="Helical" evidence="1">
    <location>
        <begin position="6"/>
        <end position="22"/>
    </location>
</feature>
<evidence type="ECO:0000313" key="4">
    <source>
        <dbReference type="Proteomes" id="UP000306602"/>
    </source>
</evidence>
<keyword evidence="1" id="KW-1133">Transmembrane helix</keyword>
<dbReference type="OrthoDB" id="7638398at2"/>
<keyword evidence="4" id="KW-1185">Reference proteome</keyword>
<keyword evidence="1" id="KW-0472">Membrane</keyword>
<evidence type="ECO:0000313" key="3">
    <source>
        <dbReference type="EMBL" id="THH35121.1"/>
    </source>
</evidence>
<dbReference type="EMBL" id="SRKY01000004">
    <property type="protein sequence ID" value="THH35121.1"/>
    <property type="molecule type" value="Genomic_DNA"/>
</dbReference>
<sequence length="232" mass="25971">MFDQPFVFLIFIGLVLKCFGYMVRDELLLRCMLAVGTGFDIAFYALQSPAILGSVMANSVLVSVNLTIIGVIVMERSTWFMTEKERIAFEYFKTLSPGQFRRIIRRARWTVAGEDTVLLHEGQRTDKLFFLETKSFTVKKRGLNYAAQGPAFAGEIMLLQGGVASATVIVPKGAVYAEWCTADLRRTMHRSRPLENALMARFGHDLADKVRNSVPLRPQADTPAPMLNVGQV</sequence>
<dbReference type="AlphaFoldDB" id="A0A4S4NAY2"/>
<evidence type="ECO:0000259" key="2">
    <source>
        <dbReference type="PROSITE" id="PS50042"/>
    </source>
</evidence>
<accession>A0A4S4NAY2</accession>